<accession>A0ABW5ZVD7</accession>
<dbReference type="RefSeq" id="WP_194506621.1">
    <property type="nucleotide sequence ID" value="NZ_JADILU010000001.1"/>
</dbReference>
<organism evidence="2 3">
    <name type="scientific">Psychroserpens luteus</name>
    <dbReference type="NCBI Taxonomy" id="1434066"/>
    <lineage>
        <taxon>Bacteria</taxon>
        <taxon>Pseudomonadati</taxon>
        <taxon>Bacteroidota</taxon>
        <taxon>Flavobacteriia</taxon>
        <taxon>Flavobacteriales</taxon>
        <taxon>Flavobacteriaceae</taxon>
        <taxon>Psychroserpens</taxon>
    </lineage>
</organism>
<dbReference type="PANTHER" id="PTHR46333">
    <property type="entry name" value="CYTOKINESIS PROTEIN 3"/>
    <property type="match status" value="1"/>
</dbReference>
<evidence type="ECO:0000259" key="1">
    <source>
        <dbReference type="SMART" id="SM00460"/>
    </source>
</evidence>
<reference evidence="3" key="1">
    <citation type="journal article" date="2019" name="Int. J. Syst. Evol. Microbiol.">
        <title>The Global Catalogue of Microorganisms (GCM) 10K type strain sequencing project: providing services to taxonomists for standard genome sequencing and annotation.</title>
        <authorList>
            <consortium name="The Broad Institute Genomics Platform"/>
            <consortium name="The Broad Institute Genome Sequencing Center for Infectious Disease"/>
            <person name="Wu L."/>
            <person name="Ma J."/>
        </authorList>
    </citation>
    <scope>NUCLEOTIDE SEQUENCE [LARGE SCALE GENOMIC DNA]</scope>
    <source>
        <strain evidence="3">KCTC 32514</strain>
    </source>
</reference>
<dbReference type="Gene3D" id="3.10.620.30">
    <property type="match status" value="1"/>
</dbReference>
<evidence type="ECO:0000313" key="3">
    <source>
        <dbReference type="Proteomes" id="UP001597548"/>
    </source>
</evidence>
<dbReference type="InterPro" id="IPR038765">
    <property type="entry name" value="Papain-like_cys_pep_sf"/>
</dbReference>
<dbReference type="Pfam" id="PF01841">
    <property type="entry name" value="Transglut_core"/>
    <property type="match status" value="1"/>
</dbReference>
<name>A0ABW5ZVD7_9FLAO</name>
<feature type="domain" description="Transglutaminase-like" evidence="1">
    <location>
        <begin position="111"/>
        <end position="177"/>
    </location>
</feature>
<dbReference type="PANTHER" id="PTHR46333:SF2">
    <property type="entry name" value="CYTOKINESIS PROTEIN 3"/>
    <property type="match status" value="1"/>
</dbReference>
<dbReference type="SMART" id="SM00460">
    <property type="entry name" value="TGc"/>
    <property type="match status" value="1"/>
</dbReference>
<evidence type="ECO:0000313" key="2">
    <source>
        <dbReference type="EMBL" id="MFD2916512.1"/>
    </source>
</evidence>
<dbReference type="Proteomes" id="UP001597548">
    <property type="component" value="Unassembled WGS sequence"/>
</dbReference>
<proteinExistence type="predicted"/>
<dbReference type="InterPro" id="IPR052557">
    <property type="entry name" value="CAP/Cytokinesis_protein"/>
</dbReference>
<comment type="caution">
    <text evidence="2">The sequence shown here is derived from an EMBL/GenBank/DDBJ whole genome shotgun (WGS) entry which is preliminary data.</text>
</comment>
<keyword evidence="3" id="KW-1185">Reference proteome</keyword>
<dbReference type="InterPro" id="IPR002931">
    <property type="entry name" value="Transglutaminase-like"/>
</dbReference>
<dbReference type="SUPFAM" id="SSF54001">
    <property type="entry name" value="Cysteine proteinases"/>
    <property type="match status" value="1"/>
</dbReference>
<sequence length="334" mass="39343">MRYLLLFLVAFQSHAQISDFDHINFSKSDQIALMHKNEELDNMPELVYNLTSELDTDVERFRAIYMWVCHNIANDYTLYLKNKRKRNKYKNDSIKLKAWNDRFKKDVFRKLLKQEKTICTGYAYIVQQLANLANLDCEIVHGYGKTSMTNIESLDPPNHSWNAIKLDGKWYLCDPTWASGIPEPETNIFRFDYNDGYFLSNPKLFIINHFPQDQKWILLENETHSFDEFLAAPILYGKAYTNLVEHDTPKQMHHLLHKDEKISFKYQLQKTINVESVSFLIDDGYSNKRTKPNSISIDEQSLTLEHQFDTNGFYDVHLYIGDDLISTYTFKVKG</sequence>
<dbReference type="EMBL" id="JBHUOS010000010">
    <property type="protein sequence ID" value="MFD2916512.1"/>
    <property type="molecule type" value="Genomic_DNA"/>
</dbReference>
<protein>
    <submittedName>
        <fullName evidence="2">Transglutaminase domain-containing protein</fullName>
    </submittedName>
</protein>
<gene>
    <name evidence="2" type="ORF">ACFS29_12730</name>
</gene>